<dbReference type="OrthoDB" id="10317217at2759"/>
<reference evidence="1 2" key="1">
    <citation type="submission" date="2015-01" db="EMBL/GenBank/DDBJ databases">
        <title>Evolution of Trichinella species and genotypes.</title>
        <authorList>
            <person name="Korhonen P.K."/>
            <person name="Edoardo P."/>
            <person name="Giuseppe L.R."/>
            <person name="Gasser R.B."/>
        </authorList>
    </citation>
    <scope>NUCLEOTIDE SEQUENCE [LARGE SCALE GENOMIC DNA]</scope>
    <source>
        <strain evidence="1">ISS1029</strain>
    </source>
</reference>
<gene>
    <name evidence="1" type="ORF">T11_11957</name>
</gene>
<protein>
    <submittedName>
        <fullName evidence="1">Uncharacterized protein</fullName>
    </submittedName>
</protein>
<proteinExistence type="predicted"/>
<dbReference type="AlphaFoldDB" id="A0A0V1HPV7"/>
<evidence type="ECO:0000313" key="2">
    <source>
        <dbReference type="Proteomes" id="UP000055024"/>
    </source>
</evidence>
<dbReference type="Proteomes" id="UP000055024">
    <property type="component" value="Unassembled WGS sequence"/>
</dbReference>
<comment type="caution">
    <text evidence="1">The sequence shown here is derived from an EMBL/GenBank/DDBJ whole genome shotgun (WGS) entry which is preliminary data.</text>
</comment>
<evidence type="ECO:0000313" key="1">
    <source>
        <dbReference type="EMBL" id="KRZ12260.1"/>
    </source>
</evidence>
<sequence>MGSAFSFELLENLGNTKAQQLLAYHNFTKRICTTSLDQCGTPTTDEIFGFCRHRCSKFKA</sequence>
<name>A0A0V1HPV7_9BILA</name>
<organism evidence="1 2">
    <name type="scientific">Trichinella zimbabwensis</name>
    <dbReference type="NCBI Taxonomy" id="268475"/>
    <lineage>
        <taxon>Eukaryota</taxon>
        <taxon>Metazoa</taxon>
        <taxon>Ecdysozoa</taxon>
        <taxon>Nematoda</taxon>
        <taxon>Enoplea</taxon>
        <taxon>Dorylaimia</taxon>
        <taxon>Trichinellida</taxon>
        <taxon>Trichinellidae</taxon>
        <taxon>Trichinella</taxon>
    </lineage>
</organism>
<dbReference type="EMBL" id="JYDP01000042">
    <property type="protein sequence ID" value="KRZ12260.1"/>
    <property type="molecule type" value="Genomic_DNA"/>
</dbReference>
<accession>A0A0V1HPV7</accession>
<keyword evidence="2" id="KW-1185">Reference proteome</keyword>